<dbReference type="InterPro" id="IPR039189">
    <property type="entry name" value="Fcp1"/>
</dbReference>
<protein>
    <recommendedName>
        <fullName evidence="2">protein-serine/threonine phosphatase</fullName>
        <ecNumber evidence="2">3.1.3.16</ecNumber>
    </recommendedName>
</protein>
<comment type="caution">
    <text evidence="9">The sequence shown here is derived from an EMBL/GenBank/DDBJ whole genome shotgun (WGS) entry which is preliminary data.</text>
</comment>
<evidence type="ECO:0000259" key="7">
    <source>
        <dbReference type="PROSITE" id="PS50172"/>
    </source>
</evidence>
<comment type="catalytic activity">
    <reaction evidence="5">
        <text>O-phospho-L-seryl-[protein] + H2O = L-seryl-[protein] + phosphate</text>
        <dbReference type="Rhea" id="RHEA:20629"/>
        <dbReference type="Rhea" id="RHEA-COMP:9863"/>
        <dbReference type="Rhea" id="RHEA-COMP:11604"/>
        <dbReference type="ChEBI" id="CHEBI:15377"/>
        <dbReference type="ChEBI" id="CHEBI:29999"/>
        <dbReference type="ChEBI" id="CHEBI:43474"/>
        <dbReference type="ChEBI" id="CHEBI:83421"/>
        <dbReference type="EC" id="3.1.3.16"/>
    </reaction>
</comment>
<dbReference type="SUPFAM" id="SSF52113">
    <property type="entry name" value="BRCT domain"/>
    <property type="match status" value="1"/>
</dbReference>
<dbReference type="PROSITE" id="PS50969">
    <property type="entry name" value="FCP1"/>
    <property type="match status" value="1"/>
</dbReference>
<dbReference type="EC" id="3.1.3.16" evidence="2"/>
<dbReference type="InterPro" id="IPR023214">
    <property type="entry name" value="HAD_sf"/>
</dbReference>
<dbReference type="Proteomes" id="UP000192356">
    <property type="component" value="Unassembled WGS sequence"/>
</dbReference>
<dbReference type="GO" id="GO:0008420">
    <property type="term" value="F:RNA polymerase II CTD heptapeptide repeat phosphatase activity"/>
    <property type="evidence" value="ECO:0007669"/>
    <property type="project" value="InterPro"/>
</dbReference>
<evidence type="ECO:0000256" key="1">
    <source>
        <dbReference type="ARBA" id="ARBA00004123"/>
    </source>
</evidence>
<dbReference type="Pfam" id="PF03031">
    <property type="entry name" value="NIF"/>
    <property type="match status" value="1"/>
</dbReference>
<dbReference type="VEuPathDB" id="MicrosporidiaDB:HERIO_785"/>
<dbReference type="InterPro" id="IPR036420">
    <property type="entry name" value="BRCT_dom_sf"/>
</dbReference>
<dbReference type="SMART" id="SM00577">
    <property type="entry name" value="CPDc"/>
    <property type="match status" value="1"/>
</dbReference>
<evidence type="ECO:0000256" key="5">
    <source>
        <dbReference type="ARBA" id="ARBA00047761"/>
    </source>
</evidence>
<evidence type="ECO:0000313" key="9">
    <source>
        <dbReference type="EMBL" id="ORD97364.1"/>
    </source>
</evidence>
<gene>
    <name evidence="9" type="primary">FCP1</name>
    <name evidence="9" type="ORF">HERIO_785</name>
</gene>
<name>A0A1X0QCB9_9MICR</name>
<dbReference type="VEuPathDB" id="MicrosporidiaDB:A0H76_433"/>
<accession>A0A1X0QCB9</accession>
<evidence type="ECO:0000256" key="4">
    <source>
        <dbReference type="ARBA" id="ARBA00023242"/>
    </source>
</evidence>
<dbReference type="SUPFAM" id="SSF56784">
    <property type="entry name" value="HAD-like"/>
    <property type="match status" value="1"/>
</dbReference>
<comment type="subcellular location">
    <subcellularLocation>
        <location evidence="1">Nucleus</location>
    </subcellularLocation>
</comment>
<dbReference type="PROSITE" id="PS50172">
    <property type="entry name" value="BRCT"/>
    <property type="match status" value="1"/>
</dbReference>
<dbReference type="GO" id="GO:0005634">
    <property type="term" value="C:nucleus"/>
    <property type="evidence" value="ECO:0007669"/>
    <property type="project" value="UniProtKB-SubCell"/>
</dbReference>
<reference evidence="9 10" key="1">
    <citation type="journal article" date="2017" name="Environ. Microbiol.">
        <title>Decay of the glycolytic pathway and adaptation to intranuclear parasitism within Enterocytozoonidae microsporidia.</title>
        <authorList>
            <person name="Wiredu Boakye D."/>
            <person name="Jaroenlak P."/>
            <person name="Prachumwat A."/>
            <person name="Williams T.A."/>
            <person name="Bateman K.S."/>
            <person name="Itsathitphaisarn O."/>
            <person name="Sritunyalucksana K."/>
            <person name="Paszkiewicz K.H."/>
            <person name="Moore K.A."/>
            <person name="Stentiford G.D."/>
            <person name="Williams B.A."/>
        </authorList>
    </citation>
    <scope>NUCLEOTIDE SEQUENCE [LARGE SCALE GENOMIC DNA]</scope>
    <source>
        <strain evidence="9 10">GB1</strain>
    </source>
</reference>
<dbReference type="PANTHER" id="PTHR23081">
    <property type="entry name" value="RNA POLYMERASE II CTD PHOSPHATASE"/>
    <property type="match status" value="1"/>
</dbReference>
<dbReference type="InterPro" id="IPR004274">
    <property type="entry name" value="FCP1_dom"/>
</dbReference>
<dbReference type="AlphaFoldDB" id="A0A1X0QCB9"/>
<organism evidence="9 10">
    <name type="scientific">Hepatospora eriocheir</name>
    <dbReference type="NCBI Taxonomy" id="1081669"/>
    <lineage>
        <taxon>Eukaryota</taxon>
        <taxon>Fungi</taxon>
        <taxon>Fungi incertae sedis</taxon>
        <taxon>Microsporidia</taxon>
        <taxon>Hepatosporidae</taxon>
        <taxon>Hepatospora</taxon>
    </lineage>
</organism>
<evidence type="ECO:0000256" key="2">
    <source>
        <dbReference type="ARBA" id="ARBA00013081"/>
    </source>
</evidence>
<dbReference type="EMBL" id="LVKB01000026">
    <property type="protein sequence ID" value="ORD97364.1"/>
    <property type="molecule type" value="Genomic_DNA"/>
</dbReference>
<dbReference type="Gene3D" id="1.10.287.10">
    <property type="entry name" value="S15/NS1, RNA-binding"/>
    <property type="match status" value="1"/>
</dbReference>
<sequence>MSEEIKKIKNSSLELSIEQEIDSIFEGSVICDHSLRIGGLCANCGESIRNDQKLATFDHTNDAILLTQEFAEEESFKLANEVHNNKKMVLLLDLDQTLLHTKVVSKYDLHNKLSIVYNHKFVLGHDIHYVKYRPYLFSFLNKLSKLYELHVYTMGTRLYAQAILAHMDPEKKYFGNRVVTRTENLRTLYKSIKRITTVDKNVLSLDDRLDVWNFIPNTIVIKPFYYYNRIDINDPNIILWGVEVSGENEKEKEMIKEITEKIKNENLLKIKEDYNELMIKDINSKIKINGEIKTEDDLNKEMPKRDKELCKIYKLFKNIHRSFFGQNLELKDTLHIKNFVKLKIFKGYVFNCSLLLEPFILFMGGTVTHGFEKHGDKNIFVIQNELIAKSLNTVSLSQNWIYDCLYERKFLDITKYILKDYRL</sequence>
<proteinExistence type="predicted"/>
<keyword evidence="10" id="KW-1185">Reference proteome</keyword>
<comment type="catalytic activity">
    <reaction evidence="6">
        <text>O-phospho-L-threonyl-[protein] + H2O = L-threonyl-[protein] + phosphate</text>
        <dbReference type="Rhea" id="RHEA:47004"/>
        <dbReference type="Rhea" id="RHEA-COMP:11060"/>
        <dbReference type="Rhea" id="RHEA-COMP:11605"/>
        <dbReference type="ChEBI" id="CHEBI:15377"/>
        <dbReference type="ChEBI" id="CHEBI:30013"/>
        <dbReference type="ChEBI" id="CHEBI:43474"/>
        <dbReference type="ChEBI" id="CHEBI:61977"/>
        <dbReference type="EC" id="3.1.3.16"/>
    </reaction>
</comment>
<evidence type="ECO:0000256" key="6">
    <source>
        <dbReference type="ARBA" id="ARBA00048336"/>
    </source>
</evidence>
<evidence type="ECO:0000259" key="8">
    <source>
        <dbReference type="PROSITE" id="PS50969"/>
    </source>
</evidence>
<evidence type="ECO:0000256" key="3">
    <source>
        <dbReference type="ARBA" id="ARBA00022801"/>
    </source>
</evidence>
<dbReference type="PANTHER" id="PTHR23081:SF36">
    <property type="entry name" value="RNA POLYMERASE II SUBUNIT A C-TERMINAL DOMAIN PHOSPHATASE"/>
    <property type="match status" value="1"/>
</dbReference>
<keyword evidence="4" id="KW-0539">Nucleus</keyword>
<feature type="domain" description="BRCT" evidence="7">
    <location>
        <begin position="340"/>
        <end position="418"/>
    </location>
</feature>
<keyword evidence="3" id="KW-0378">Hydrolase</keyword>
<dbReference type="InterPro" id="IPR001357">
    <property type="entry name" value="BRCT_dom"/>
</dbReference>
<dbReference type="Gene3D" id="3.40.50.1000">
    <property type="entry name" value="HAD superfamily/HAD-like"/>
    <property type="match status" value="1"/>
</dbReference>
<dbReference type="InterPro" id="IPR036412">
    <property type="entry name" value="HAD-like_sf"/>
</dbReference>
<feature type="domain" description="FCP1 homology" evidence="8">
    <location>
        <begin position="83"/>
        <end position="244"/>
    </location>
</feature>
<evidence type="ECO:0000313" key="10">
    <source>
        <dbReference type="Proteomes" id="UP000192356"/>
    </source>
</evidence>
<dbReference type="OrthoDB" id="10249888at2759"/>